<dbReference type="Proteomes" id="UP000473905">
    <property type="component" value="Unassembled WGS sequence"/>
</dbReference>
<evidence type="ECO:0000313" key="20">
    <source>
        <dbReference type="Proteomes" id="UP000365824"/>
    </source>
</evidence>
<feature type="chain" id="PRO_5014531231" evidence="3">
    <location>
        <begin position="20"/>
        <end position="244"/>
    </location>
</feature>
<feature type="signal peptide" evidence="3">
    <location>
        <begin position="1"/>
        <end position="19"/>
    </location>
</feature>
<dbReference type="PANTHER" id="PTHR44943:SF4">
    <property type="entry name" value="TPR REPEAT-CONTAINING PROTEIN MJ0798"/>
    <property type="match status" value="1"/>
</dbReference>
<dbReference type="EMBL" id="JAQNZF010000033">
    <property type="protein sequence ID" value="MDC2744525.1"/>
    <property type="molecule type" value="Genomic_DNA"/>
</dbReference>
<keyword evidence="2" id="KW-0802">TPR repeat</keyword>
<dbReference type="KEGG" id="boa:Bovatus_00859"/>
<evidence type="ECO:0000313" key="14">
    <source>
        <dbReference type="EMBL" id="RGX08545.1"/>
    </source>
</evidence>
<reference evidence="17 18" key="2">
    <citation type="submission" date="2018-08" db="EMBL/GenBank/DDBJ databases">
        <title>A genome reference for cultivated species of the human gut microbiota.</title>
        <authorList>
            <person name="Zou Y."/>
            <person name="Xue W."/>
            <person name="Luo G."/>
        </authorList>
    </citation>
    <scope>NUCLEOTIDE SEQUENCE [LARGE SCALE GENOMIC DNA]</scope>
    <source>
        <strain evidence="14 18">AF04-46</strain>
        <strain evidence="13 17">AF20-9LB</strain>
    </source>
</reference>
<dbReference type="InterPro" id="IPR019734">
    <property type="entry name" value="TPR_rpt"/>
</dbReference>
<evidence type="ECO:0000313" key="6">
    <source>
        <dbReference type="EMBL" id="KAA3954139.1"/>
    </source>
</evidence>
<reference evidence="19 20" key="3">
    <citation type="journal article" date="2019" name="Nat. Med.">
        <title>A library of human gut bacterial isolates paired with longitudinal multiomics data enables mechanistic microbiome research.</title>
        <authorList>
            <person name="Poyet M."/>
            <person name="Groussin M."/>
            <person name="Gibbons S.M."/>
            <person name="Avila-Pacheco J."/>
            <person name="Jiang X."/>
            <person name="Kearney S.M."/>
            <person name="Perrotta A.R."/>
            <person name="Berdy B."/>
            <person name="Zhao S."/>
            <person name="Lieberman T.D."/>
            <person name="Swanson P.K."/>
            <person name="Smith M."/>
            <person name="Roesemann S."/>
            <person name="Alexander J.E."/>
            <person name="Rich S.A."/>
            <person name="Livny J."/>
            <person name="Vlamakis H."/>
            <person name="Clish C."/>
            <person name="Bullock K."/>
            <person name="Deik A."/>
            <person name="Scott J."/>
            <person name="Pierce K.A."/>
            <person name="Xavier R.J."/>
            <person name="Alm E.J."/>
        </authorList>
    </citation>
    <scope>NUCLEOTIDE SEQUENCE [LARGE SCALE GENOMIC DNA]</scope>
    <source>
        <strain evidence="7 25">BIOML-A134</strain>
        <strain evidence="10 23">BIOML-A14</strain>
        <strain evidence="9 22">BIOML-A15</strain>
        <strain evidence="5 20">BIOML-A160</strain>
        <strain evidence="6 19">BIOML-A163</strain>
        <strain evidence="4 24">BIOML-A183</strain>
        <strain evidence="11 21">BIOML-A2</strain>
        <strain evidence="8 26">BIOML-A41</strain>
    </source>
</reference>
<dbReference type="Proteomes" id="UP000266492">
    <property type="component" value="Unassembled WGS sequence"/>
</dbReference>
<evidence type="ECO:0000313" key="11">
    <source>
        <dbReference type="EMBL" id="KAB1324634.1"/>
    </source>
</evidence>
<dbReference type="SUPFAM" id="SSF48452">
    <property type="entry name" value="TPR-like"/>
    <property type="match status" value="1"/>
</dbReference>
<accession>A0A139L541</accession>
<reference evidence="15 16" key="1">
    <citation type="submission" date="2016-10" db="EMBL/GenBank/DDBJ databases">
        <authorList>
            <person name="de Groot N.N."/>
        </authorList>
    </citation>
    <scope>NUCLEOTIDE SEQUENCE [LARGE SCALE GENOMIC DNA]</scope>
    <source>
        <strain evidence="15 16">NLAE-zl-C500</strain>
    </source>
</reference>
<dbReference type="InterPro" id="IPR051685">
    <property type="entry name" value="Ycf3/AcsC/BcsC/TPR_MFPF"/>
</dbReference>
<dbReference type="EMBL" id="VWKB01000008">
    <property type="protein sequence ID" value="KAA4101956.1"/>
    <property type="molecule type" value="Genomic_DNA"/>
</dbReference>
<evidence type="ECO:0000256" key="1">
    <source>
        <dbReference type="ARBA" id="ARBA00022737"/>
    </source>
</evidence>
<evidence type="ECO:0000313" key="10">
    <source>
        <dbReference type="EMBL" id="KAA4663344.1"/>
    </source>
</evidence>
<dbReference type="EMBL" id="VWLE01000022">
    <property type="protein sequence ID" value="KAA3954139.1"/>
    <property type="molecule type" value="Genomic_DNA"/>
</dbReference>
<name>A0A139L541_BACOV</name>
<dbReference type="SMART" id="SM00028">
    <property type="entry name" value="TPR"/>
    <property type="match status" value="4"/>
</dbReference>
<dbReference type="Proteomes" id="UP000460135">
    <property type="component" value="Unassembled WGS sequence"/>
</dbReference>
<dbReference type="Proteomes" id="UP000286031">
    <property type="component" value="Unassembled WGS sequence"/>
</dbReference>
<dbReference type="Proteomes" id="UP000365824">
    <property type="component" value="Unassembled WGS sequence"/>
</dbReference>
<dbReference type="EMBL" id="QSBI01000020">
    <property type="protein sequence ID" value="RGX08545.1"/>
    <property type="molecule type" value="Genomic_DNA"/>
</dbReference>
<dbReference type="Proteomes" id="UP000323717">
    <property type="component" value="Unassembled WGS sequence"/>
</dbReference>
<evidence type="ECO:0000313" key="5">
    <source>
        <dbReference type="EMBL" id="KAA3924056.1"/>
    </source>
</evidence>
<evidence type="ECO:0000313" key="19">
    <source>
        <dbReference type="Proteomes" id="UP000323717"/>
    </source>
</evidence>
<dbReference type="PATRIC" id="fig|28116.10.peg.2861"/>
<evidence type="ECO:0000313" key="9">
    <source>
        <dbReference type="EMBL" id="KAA4625239.1"/>
    </source>
</evidence>
<keyword evidence="25" id="KW-1185">Reference proteome</keyword>
<evidence type="ECO:0000313" key="18">
    <source>
        <dbReference type="Proteomes" id="UP000286031"/>
    </source>
</evidence>
<evidence type="ECO:0000313" key="22">
    <source>
        <dbReference type="Proteomes" id="UP000424805"/>
    </source>
</evidence>
<keyword evidence="3" id="KW-0732">Signal</keyword>
<dbReference type="RefSeq" id="WP_004295839.1">
    <property type="nucleotide sequence ID" value="NZ_BAABYJ010000001.1"/>
</dbReference>
<evidence type="ECO:0000313" key="8">
    <source>
        <dbReference type="EMBL" id="KAA4539571.1"/>
    </source>
</evidence>
<dbReference type="Proteomes" id="UP000424805">
    <property type="component" value="Unassembled WGS sequence"/>
</dbReference>
<reference evidence="12" key="4">
    <citation type="submission" date="2022-10" db="EMBL/GenBank/DDBJ databases">
        <title>Human gut microbiome strain richness.</title>
        <authorList>
            <person name="Chen-Liaw A."/>
        </authorList>
    </citation>
    <scope>NUCLEOTIDE SEQUENCE</scope>
    <source>
        <strain evidence="12">BSD2780120875st1_E1_BSD2780120875_150330</strain>
    </source>
</reference>
<dbReference type="Gene3D" id="1.25.40.10">
    <property type="entry name" value="Tetratricopeptide repeat domain"/>
    <property type="match status" value="1"/>
</dbReference>
<dbReference type="Proteomes" id="UP000183670">
    <property type="component" value="Unassembled WGS sequence"/>
</dbReference>
<dbReference type="EMBL" id="FMYE01000018">
    <property type="protein sequence ID" value="SDB77208.1"/>
    <property type="molecule type" value="Genomic_DNA"/>
</dbReference>
<dbReference type="PANTHER" id="PTHR44943">
    <property type="entry name" value="CELLULOSE SYNTHASE OPERON PROTEIN C"/>
    <property type="match status" value="1"/>
</dbReference>
<evidence type="ECO:0000256" key="2">
    <source>
        <dbReference type="ARBA" id="ARBA00022803"/>
    </source>
</evidence>
<dbReference type="EMBL" id="VWFC01000020">
    <property type="protein sequence ID" value="KAB1324634.1"/>
    <property type="molecule type" value="Genomic_DNA"/>
</dbReference>
<evidence type="ECO:0000313" key="15">
    <source>
        <dbReference type="EMBL" id="SDB77208.1"/>
    </source>
</evidence>
<protein>
    <submittedName>
        <fullName evidence="15">Pilus assembly protein Flp/PilA</fullName>
    </submittedName>
    <submittedName>
        <fullName evidence="13">Tetratricopeptide repeat protein</fullName>
    </submittedName>
</protein>
<dbReference type="Proteomes" id="UP000375690">
    <property type="component" value="Unassembled WGS sequence"/>
</dbReference>
<proteinExistence type="predicted"/>
<dbReference type="Proteomes" id="UP000435985">
    <property type="component" value="Unassembled WGS sequence"/>
</dbReference>
<keyword evidence="1" id="KW-0677">Repeat</keyword>
<evidence type="ECO:0000313" key="4">
    <source>
        <dbReference type="EMBL" id="KAA3802753.1"/>
    </source>
</evidence>
<dbReference type="EMBL" id="VWFO01000019">
    <property type="protein sequence ID" value="KAA4663344.1"/>
    <property type="molecule type" value="Genomic_DNA"/>
</dbReference>
<dbReference type="EMBL" id="VWGP01000004">
    <property type="protein sequence ID" value="KAA4539571.1"/>
    <property type="molecule type" value="Genomic_DNA"/>
</dbReference>
<evidence type="ECO:0000313" key="24">
    <source>
        <dbReference type="Proteomes" id="UP000460135"/>
    </source>
</evidence>
<sequence length="244" mass="27130">MKKLIFLFAFCIVVTNVFAQTAPEQLKKEGNDAFNAKNYPVAYAKFSEYLKQTNNQDSATAYYCGIAADEVKKYAEAVTFFDIAIQKKFNIGNAYARKALALDAQKKTAEYVATLEEGLKVDPKNKTMVKNYGLHYLKAGLAAQKAGKAEEAEDCFKKVIPLDHKQYKTNALYSLGVLCYNDGANILKKAAPLANSDADKYAAEKEKADGRFKEALDYLEEAAKISPENENVKKMLPQVKAVMK</sequence>
<dbReference type="Proteomes" id="UP000478493">
    <property type="component" value="Unassembled WGS sequence"/>
</dbReference>
<evidence type="ECO:0000313" key="7">
    <source>
        <dbReference type="EMBL" id="KAA4101956.1"/>
    </source>
</evidence>
<evidence type="ECO:0000313" key="26">
    <source>
        <dbReference type="Proteomes" id="UP000478493"/>
    </source>
</evidence>
<dbReference type="EMBL" id="VWLX01000013">
    <property type="protein sequence ID" value="KAA3802753.1"/>
    <property type="molecule type" value="Genomic_DNA"/>
</dbReference>
<dbReference type="STRING" id="28116.Bovatus_00859"/>
<evidence type="ECO:0000313" key="12">
    <source>
        <dbReference type="EMBL" id="MDC2744525.1"/>
    </source>
</evidence>
<evidence type="ECO:0000313" key="21">
    <source>
        <dbReference type="Proteomes" id="UP000375690"/>
    </source>
</evidence>
<evidence type="ECO:0000313" key="23">
    <source>
        <dbReference type="Proteomes" id="UP000435985"/>
    </source>
</evidence>
<dbReference type="EMBL" id="QRVZ01000012">
    <property type="protein sequence ID" value="RGS82460.1"/>
    <property type="molecule type" value="Genomic_DNA"/>
</dbReference>
<dbReference type="EMBL" id="VWLB01000048">
    <property type="protein sequence ID" value="KAA3924056.1"/>
    <property type="molecule type" value="Genomic_DNA"/>
</dbReference>
<dbReference type="AlphaFoldDB" id="A0A139L541"/>
<dbReference type="Proteomes" id="UP001219389">
    <property type="component" value="Unassembled WGS sequence"/>
</dbReference>
<gene>
    <name evidence="14" type="ORF">DWV35_15650</name>
    <name evidence="13" type="ORF">DWX70_15455</name>
    <name evidence="11" type="ORF">F3B53_16175</name>
    <name evidence="8" type="ORF">F3B85_06095</name>
    <name evidence="9" type="ORF">F3B90_16710</name>
    <name evidence="10" type="ORF">F3B98_15555</name>
    <name evidence="7" type="ORF">F3D66_07045</name>
    <name evidence="6" type="ORF">F3D71_03395</name>
    <name evidence="5" type="ORF">F3F25_22740</name>
    <name evidence="4" type="ORF">F3F51_17565</name>
    <name evidence="12" type="ORF">PO382_20115</name>
    <name evidence="15" type="ORF">SAMN05192581_101876</name>
</gene>
<dbReference type="GeneID" id="29453407"/>
<evidence type="ECO:0000313" key="25">
    <source>
        <dbReference type="Proteomes" id="UP000473905"/>
    </source>
</evidence>
<evidence type="ECO:0000313" key="13">
    <source>
        <dbReference type="EMBL" id="RGS82460.1"/>
    </source>
</evidence>
<evidence type="ECO:0000313" key="17">
    <source>
        <dbReference type="Proteomes" id="UP000266492"/>
    </source>
</evidence>
<dbReference type="InterPro" id="IPR011990">
    <property type="entry name" value="TPR-like_helical_dom_sf"/>
</dbReference>
<organism evidence="13 17">
    <name type="scientific">Bacteroides ovatus</name>
    <dbReference type="NCBI Taxonomy" id="28116"/>
    <lineage>
        <taxon>Bacteria</taxon>
        <taxon>Pseudomonadati</taxon>
        <taxon>Bacteroidota</taxon>
        <taxon>Bacteroidia</taxon>
        <taxon>Bacteroidales</taxon>
        <taxon>Bacteroidaceae</taxon>
        <taxon>Bacteroides</taxon>
    </lineage>
</organism>
<evidence type="ECO:0000313" key="16">
    <source>
        <dbReference type="Proteomes" id="UP000183670"/>
    </source>
</evidence>
<dbReference type="EMBL" id="VWFP01000016">
    <property type="protein sequence ID" value="KAA4625239.1"/>
    <property type="molecule type" value="Genomic_DNA"/>
</dbReference>
<evidence type="ECO:0000256" key="3">
    <source>
        <dbReference type="SAM" id="SignalP"/>
    </source>
</evidence>